<name>A0ABW1SCI5_9PROT</name>
<dbReference type="GO" id="GO:0016874">
    <property type="term" value="F:ligase activity"/>
    <property type="evidence" value="ECO:0007669"/>
    <property type="project" value="UniProtKB-KW"/>
</dbReference>
<dbReference type="Pfam" id="PF00149">
    <property type="entry name" value="Metallophos"/>
    <property type="match status" value="1"/>
</dbReference>
<keyword evidence="3" id="KW-1185">Reference proteome</keyword>
<sequence length="245" mass="27244">MIPAQTQDSIEPQPVIRLCGHDLLPLAEGALWWAAQSTLIVSDLHLEKGASYARGGQFLPPYDSTATLARVERLVREKRPRQVISLGDSFHRRDSAARLSDDMVARIRALTAQVDWHWVEGNHDPDPPEHLGGTPCKTLHLGRLVFRHEPSGEKGEVAGHLHPVARLAGRGKRLRRRCFVSDGNALILPAMGAFTGGLNVTEQPFEDVLSPDRQVFLLGQTRTYQVPASRLVPDRAQKPVWRFQG</sequence>
<protein>
    <submittedName>
        <fullName evidence="2">Ligase-associated DNA damage response endonuclease PdeM</fullName>
        <ecNumber evidence="2">3.1.-.-</ecNumber>
    </submittedName>
</protein>
<dbReference type="EC" id="3.1.-.-" evidence="2"/>
<dbReference type="GO" id="GO:0004519">
    <property type="term" value="F:endonuclease activity"/>
    <property type="evidence" value="ECO:0007669"/>
    <property type="project" value="UniProtKB-KW"/>
</dbReference>
<dbReference type="PANTHER" id="PTHR39323">
    <property type="entry name" value="BLR1149 PROTEIN"/>
    <property type="match status" value="1"/>
</dbReference>
<dbReference type="PANTHER" id="PTHR39323:SF1">
    <property type="entry name" value="BLR1149 PROTEIN"/>
    <property type="match status" value="1"/>
</dbReference>
<proteinExistence type="predicted"/>
<keyword evidence="2" id="KW-0378">Hydrolase</keyword>
<dbReference type="SUPFAM" id="SSF56300">
    <property type="entry name" value="Metallo-dependent phosphatases"/>
    <property type="match status" value="1"/>
</dbReference>
<dbReference type="RefSeq" id="WP_377379666.1">
    <property type="nucleotide sequence ID" value="NZ_JBHSSW010000017.1"/>
</dbReference>
<dbReference type="Gene3D" id="3.60.21.10">
    <property type="match status" value="1"/>
</dbReference>
<dbReference type="NCBIfam" id="TIGR04123">
    <property type="entry name" value="P_estr_lig_assc"/>
    <property type="match status" value="1"/>
</dbReference>
<dbReference type="InterPro" id="IPR004843">
    <property type="entry name" value="Calcineurin-like_PHP"/>
</dbReference>
<dbReference type="Proteomes" id="UP001596303">
    <property type="component" value="Unassembled WGS sequence"/>
</dbReference>
<dbReference type="InterPro" id="IPR029052">
    <property type="entry name" value="Metallo-depent_PP-like"/>
</dbReference>
<comment type="caution">
    <text evidence="2">The sequence shown here is derived from an EMBL/GenBank/DDBJ whole genome shotgun (WGS) entry which is preliminary data.</text>
</comment>
<feature type="domain" description="Calcineurin-like phosphoesterase" evidence="1">
    <location>
        <begin position="39"/>
        <end position="136"/>
    </location>
</feature>
<gene>
    <name evidence="2" type="primary">pdeM</name>
    <name evidence="2" type="ORF">ACFQDM_12885</name>
</gene>
<reference evidence="3" key="1">
    <citation type="journal article" date="2019" name="Int. J. Syst. Evol. Microbiol.">
        <title>The Global Catalogue of Microorganisms (GCM) 10K type strain sequencing project: providing services to taxonomists for standard genome sequencing and annotation.</title>
        <authorList>
            <consortium name="The Broad Institute Genomics Platform"/>
            <consortium name="The Broad Institute Genome Sequencing Center for Infectious Disease"/>
            <person name="Wu L."/>
            <person name="Ma J."/>
        </authorList>
    </citation>
    <scope>NUCLEOTIDE SEQUENCE [LARGE SCALE GENOMIC DNA]</scope>
    <source>
        <strain evidence="3">CGMCC-1.15741</strain>
    </source>
</reference>
<accession>A0ABW1SCI5</accession>
<dbReference type="GO" id="GO:0016787">
    <property type="term" value="F:hydrolase activity"/>
    <property type="evidence" value="ECO:0007669"/>
    <property type="project" value="UniProtKB-KW"/>
</dbReference>
<evidence type="ECO:0000313" key="3">
    <source>
        <dbReference type="Proteomes" id="UP001596303"/>
    </source>
</evidence>
<dbReference type="InterPro" id="IPR026336">
    <property type="entry name" value="PdeM-like"/>
</dbReference>
<organism evidence="2 3">
    <name type="scientific">Ponticaulis profundi</name>
    <dbReference type="NCBI Taxonomy" id="2665222"/>
    <lineage>
        <taxon>Bacteria</taxon>
        <taxon>Pseudomonadati</taxon>
        <taxon>Pseudomonadota</taxon>
        <taxon>Alphaproteobacteria</taxon>
        <taxon>Hyphomonadales</taxon>
        <taxon>Hyphomonadaceae</taxon>
        <taxon>Ponticaulis</taxon>
    </lineage>
</organism>
<dbReference type="EMBL" id="JBHSSW010000017">
    <property type="protein sequence ID" value="MFC6198982.1"/>
    <property type="molecule type" value="Genomic_DNA"/>
</dbReference>
<evidence type="ECO:0000313" key="2">
    <source>
        <dbReference type="EMBL" id="MFC6198982.1"/>
    </source>
</evidence>
<evidence type="ECO:0000259" key="1">
    <source>
        <dbReference type="Pfam" id="PF00149"/>
    </source>
</evidence>
<keyword evidence="2" id="KW-0540">Nuclease</keyword>
<keyword evidence="2" id="KW-0255">Endonuclease</keyword>
<keyword evidence="2" id="KW-0436">Ligase</keyword>